<gene>
    <name evidence="1" type="ORF">K9D25_15825</name>
</gene>
<name>A0A9E7A5Y3_9HYPH</name>
<evidence type="ECO:0000313" key="2">
    <source>
        <dbReference type="Proteomes" id="UP000831684"/>
    </source>
</evidence>
<dbReference type="RefSeq" id="WP_244376592.1">
    <property type="nucleotide sequence ID" value="NZ_CP083239.1"/>
</dbReference>
<accession>A0A9E7A5Y3</accession>
<dbReference type="Pfam" id="PF04883">
    <property type="entry name" value="HK97-gp10_like"/>
    <property type="match status" value="1"/>
</dbReference>
<dbReference type="InterPro" id="IPR010064">
    <property type="entry name" value="HK97-gp10_tail"/>
</dbReference>
<dbReference type="KEGG" id="apol:K9D25_15825"/>
<evidence type="ECO:0000313" key="1">
    <source>
        <dbReference type="EMBL" id="UOK70188.1"/>
    </source>
</evidence>
<dbReference type="AlphaFoldDB" id="A0A9E7A5Y3"/>
<dbReference type="EMBL" id="CP083239">
    <property type="protein sequence ID" value="UOK70188.1"/>
    <property type="molecule type" value="Genomic_DNA"/>
</dbReference>
<dbReference type="NCBIfam" id="TIGR01725">
    <property type="entry name" value="phge_HK97_gp10"/>
    <property type="match status" value="1"/>
</dbReference>
<reference evidence="1" key="1">
    <citation type="submission" date="2021-09" db="EMBL/GenBank/DDBJ databases">
        <title>Network and meta-omics reveal the key degrader and cooperation patterns in an efficient 1,4-dioxane-degrading microbial community.</title>
        <authorList>
            <person name="Dai C."/>
        </authorList>
    </citation>
    <scope>NUCLEOTIDE SEQUENCE</scope>
    <source>
        <strain evidence="1">ZM13</strain>
    </source>
</reference>
<organism evidence="1 2">
    <name type="scientific">Ancylobacter polymorphus</name>
    <dbReference type="NCBI Taxonomy" id="223390"/>
    <lineage>
        <taxon>Bacteria</taxon>
        <taxon>Pseudomonadati</taxon>
        <taxon>Pseudomonadota</taxon>
        <taxon>Alphaproteobacteria</taxon>
        <taxon>Hyphomicrobiales</taxon>
        <taxon>Xanthobacteraceae</taxon>
        <taxon>Ancylobacter</taxon>
    </lineage>
</organism>
<proteinExistence type="predicted"/>
<sequence length="157" mass="17104">MARRTTILGLAKLERKLKRLPKVAEAEIRAAMEAVADEIVRLARSLAPEDDGALRASIGWTWGAPPRGSITLGKVARSALGKGLTITVYAGNSEAFYARWVEFGTAPHIVGGLFAGSQHPGTRAQPFFYPSFRANRKRAKSRIRKAMRNAARKVSTS</sequence>
<dbReference type="Proteomes" id="UP000831684">
    <property type="component" value="Chromosome"/>
</dbReference>
<protein>
    <submittedName>
        <fullName evidence="1">HK97 gp10 family phage protein</fullName>
    </submittedName>
</protein>